<evidence type="ECO:0000313" key="2">
    <source>
        <dbReference type="Proteomes" id="UP000499080"/>
    </source>
</evidence>
<evidence type="ECO:0008006" key="3">
    <source>
        <dbReference type="Google" id="ProtNLM"/>
    </source>
</evidence>
<dbReference type="Gene3D" id="3.30.420.10">
    <property type="entry name" value="Ribonuclease H-like superfamily/Ribonuclease H"/>
    <property type="match status" value="1"/>
</dbReference>
<proteinExistence type="predicted"/>
<reference evidence="1 2" key="1">
    <citation type="journal article" date="2019" name="Sci. Rep.">
        <title>Orb-weaving spider Araneus ventricosus genome elucidates the spidroin gene catalogue.</title>
        <authorList>
            <person name="Kono N."/>
            <person name="Nakamura H."/>
            <person name="Ohtoshi R."/>
            <person name="Moran D.A.P."/>
            <person name="Shinohara A."/>
            <person name="Yoshida Y."/>
            <person name="Fujiwara M."/>
            <person name="Mori M."/>
            <person name="Tomita M."/>
            <person name="Arakawa K."/>
        </authorList>
    </citation>
    <scope>NUCLEOTIDE SEQUENCE [LARGE SCALE GENOMIC DNA]</scope>
</reference>
<dbReference type="AlphaFoldDB" id="A0A4Y2GUT1"/>
<dbReference type="OrthoDB" id="10017160at2759"/>
<gene>
    <name evidence="1" type="ORF">AVEN_154223_1</name>
</gene>
<protein>
    <recommendedName>
        <fullName evidence="3">Histone-lysine N-methyltransferase SETMAR</fullName>
    </recommendedName>
</protein>
<dbReference type="Proteomes" id="UP000499080">
    <property type="component" value="Unassembled WGS sequence"/>
</dbReference>
<dbReference type="GO" id="GO:0003676">
    <property type="term" value="F:nucleic acid binding"/>
    <property type="evidence" value="ECO:0007669"/>
    <property type="project" value="InterPro"/>
</dbReference>
<comment type="caution">
    <text evidence="1">The sequence shown here is derived from an EMBL/GenBank/DDBJ whole genome shotgun (WGS) entry which is preliminary data.</text>
</comment>
<dbReference type="InterPro" id="IPR036397">
    <property type="entry name" value="RNaseH_sf"/>
</dbReference>
<keyword evidence="2" id="KW-1185">Reference proteome</keyword>
<evidence type="ECO:0000313" key="1">
    <source>
        <dbReference type="EMBL" id="GBM56671.1"/>
    </source>
</evidence>
<dbReference type="EMBL" id="BGPR01001558">
    <property type="protein sequence ID" value="GBM56671.1"/>
    <property type="molecule type" value="Genomic_DNA"/>
</dbReference>
<organism evidence="1 2">
    <name type="scientific">Araneus ventricosus</name>
    <name type="common">Orbweaver spider</name>
    <name type="synonym">Epeira ventricosa</name>
    <dbReference type="NCBI Taxonomy" id="182803"/>
    <lineage>
        <taxon>Eukaryota</taxon>
        <taxon>Metazoa</taxon>
        <taxon>Ecdysozoa</taxon>
        <taxon>Arthropoda</taxon>
        <taxon>Chelicerata</taxon>
        <taxon>Arachnida</taxon>
        <taxon>Araneae</taxon>
        <taxon>Araneomorphae</taxon>
        <taxon>Entelegynae</taxon>
        <taxon>Araneoidea</taxon>
        <taxon>Araneidae</taxon>
        <taxon>Araneus</taxon>
    </lineage>
</organism>
<accession>A0A4Y2GUT1</accession>
<name>A0A4Y2GUT1_ARAVE</name>
<sequence length="111" mass="13169">MTMPGRIRPQLRMLWLEQRFQWELLEHPPYNPDLEPRYFRLFGLLKKHLGGPHYRTDTEVQQVILSRLHDLDADLSYTGFNTLVPDSNFSLQQIYSRLALQICKLTANLSR</sequence>